<keyword evidence="5 8" id="KW-1133">Transmembrane helix</keyword>
<dbReference type="GO" id="GO:0010008">
    <property type="term" value="C:endosome membrane"/>
    <property type="evidence" value="ECO:0007669"/>
    <property type="project" value="UniProtKB-SubCell"/>
</dbReference>
<keyword evidence="3 8" id="KW-0812">Transmembrane</keyword>
<dbReference type="GO" id="GO:0005770">
    <property type="term" value="C:late endosome"/>
    <property type="evidence" value="ECO:0007669"/>
    <property type="project" value="TreeGrafter"/>
</dbReference>
<dbReference type="RefSeq" id="XP_018231494.1">
    <property type="nucleotide sequence ID" value="XM_018372554.1"/>
</dbReference>
<sequence length="272" mass="31171">MTFFRIILYSIAFMITSGTITNHTDSPCTATNPKTNQYVDLRGLQRTEKDGYNWLIKDEENNRSYSINICAPLIFNTTEIHEIDHENVSAIYIDKNETFSIGSIPSNIHFQGEKLVLQYENGSLCPGNSAFRKSTTISFICNPHMYKKPLIFFIADINSCAYFFEWHTAYACSKTLNKHLIKPGVVFSIILSIAFTVYCIGGCIYRSTIMYARGWKRVPHYGVFFFIKDIATAFFAALCSKIPASGFLKQDYNYIRHIDEENRLIDDILVDD</sequence>
<keyword evidence="7" id="KW-1015">Disulfide bond</keyword>
<dbReference type="InterPro" id="IPR009011">
    <property type="entry name" value="Man6P_isomerase_rcpt-bd_dom_sf"/>
</dbReference>
<dbReference type="eggNOG" id="KOG4504">
    <property type="taxonomic scope" value="Eukaryota"/>
</dbReference>
<keyword evidence="2" id="KW-0813">Transport</keyword>
<evidence type="ECO:0000313" key="12">
    <source>
        <dbReference type="Proteomes" id="UP000053447"/>
    </source>
</evidence>
<keyword evidence="6 8" id="KW-0472">Membrane</keyword>
<gene>
    <name evidence="11" type="ORF">T551_00287</name>
</gene>
<dbReference type="STRING" id="1408657.A0A0W4ZWR8"/>
<evidence type="ECO:0000256" key="3">
    <source>
        <dbReference type="ARBA" id="ARBA00022692"/>
    </source>
</evidence>
<dbReference type="InterPro" id="IPR044865">
    <property type="entry name" value="MRH_dom"/>
</dbReference>
<organism evidence="11 12">
    <name type="scientific">Pneumocystis jirovecii (strain RU7)</name>
    <name type="common">Human pneumocystis pneumonia agent</name>
    <dbReference type="NCBI Taxonomy" id="1408657"/>
    <lineage>
        <taxon>Eukaryota</taxon>
        <taxon>Fungi</taxon>
        <taxon>Dikarya</taxon>
        <taxon>Ascomycota</taxon>
        <taxon>Taphrinomycotina</taxon>
        <taxon>Pneumocystomycetes</taxon>
        <taxon>Pneumocystaceae</taxon>
        <taxon>Pneumocystis</taxon>
    </lineage>
</organism>
<dbReference type="GeneID" id="28938809"/>
<evidence type="ECO:0000256" key="5">
    <source>
        <dbReference type="ARBA" id="ARBA00022989"/>
    </source>
</evidence>
<comment type="caution">
    <text evidence="11">The sequence shown here is derived from an EMBL/GenBank/DDBJ whole genome shotgun (WGS) entry which is preliminary data.</text>
</comment>
<reference evidence="12" key="1">
    <citation type="journal article" date="2016" name="Nat. Commun.">
        <title>Genome analysis of three Pneumocystis species reveals adaptation mechanisms to life exclusively in mammalian hosts.</title>
        <authorList>
            <person name="Ma L."/>
            <person name="Chen Z."/>
            <person name="Huang D.W."/>
            <person name="Kutty G."/>
            <person name="Ishihara M."/>
            <person name="Wang H."/>
            <person name="Abouelleil A."/>
            <person name="Bishop L."/>
            <person name="Davey E."/>
            <person name="Deng R."/>
            <person name="Deng X."/>
            <person name="Fan L."/>
            <person name="Fantoni G."/>
            <person name="Fitzgerald M."/>
            <person name="Gogineni E."/>
            <person name="Goldberg J.M."/>
            <person name="Handley G."/>
            <person name="Hu X."/>
            <person name="Huber C."/>
            <person name="Jiao X."/>
            <person name="Jones K."/>
            <person name="Levin J.Z."/>
            <person name="Liu Y."/>
            <person name="Macdonald P."/>
            <person name="Melnikov A."/>
            <person name="Raley C."/>
            <person name="Sassi M."/>
            <person name="Sherman B.T."/>
            <person name="Song X."/>
            <person name="Sykes S."/>
            <person name="Tran B."/>
            <person name="Walsh L."/>
            <person name="Xia Y."/>
            <person name="Yang J."/>
            <person name="Young S."/>
            <person name="Zeng Q."/>
            <person name="Zheng X."/>
            <person name="Stephens R."/>
            <person name="Nusbaum C."/>
            <person name="Birren B.W."/>
            <person name="Azadi P."/>
            <person name="Lempicki R.A."/>
            <person name="Cuomo C.A."/>
            <person name="Kovacs J.A."/>
        </authorList>
    </citation>
    <scope>NUCLEOTIDE SEQUENCE [LARGE SCALE GENOMIC DNA]</scope>
    <source>
        <strain evidence="12">RU7</strain>
    </source>
</reference>
<dbReference type="PROSITE" id="PS51914">
    <property type="entry name" value="MRH"/>
    <property type="match status" value="1"/>
</dbReference>
<proteinExistence type="predicted"/>
<dbReference type="AlphaFoldDB" id="A0A0W4ZWR8"/>
<evidence type="ECO:0000256" key="9">
    <source>
        <dbReference type="SAM" id="SignalP"/>
    </source>
</evidence>
<dbReference type="SUPFAM" id="SSF50911">
    <property type="entry name" value="Mannose 6-phosphate receptor domain"/>
    <property type="match status" value="1"/>
</dbReference>
<dbReference type="PANTHER" id="PTHR15071">
    <property type="entry name" value="MANNOSE-6-PHOSPHATE RECEPTOR FAMILY MEMBER"/>
    <property type="match status" value="1"/>
</dbReference>
<evidence type="ECO:0000313" key="11">
    <source>
        <dbReference type="EMBL" id="KTW32802.1"/>
    </source>
</evidence>
<dbReference type="GO" id="GO:0000139">
    <property type="term" value="C:Golgi membrane"/>
    <property type="evidence" value="ECO:0007669"/>
    <property type="project" value="UniProtKB-SubCell"/>
</dbReference>
<dbReference type="GO" id="GO:0007034">
    <property type="term" value="P:vacuolar transport"/>
    <property type="evidence" value="ECO:0007669"/>
    <property type="project" value="TreeGrafter"/>
</dbReference>
<feature type="chain" id="PRO_5006933921" description="MRH domain-containing protein" evidence="9">
    <location>
        <begin position="19"/>
        <end position="272"/>
    </location>
</feature>
<dbReference type="VEuPathDB" id="FungiDB:T551_00287"/>
<evidence type="ECO:0000256" key="8">
    <source>
        <dbReference type="SAM" id="Phobius"/>
    </source>
</evidence>
<dbReference type="SMART" id="SM01404">
    <property type="entry name" value="CIMR"/>
    <property type="match status" value="1"/>
</dbReference>
<dbReference type="Gene3D" id="2.70.130.10">
    <property type="entry name" value="Mannose-6-phosphate receptor binding domain"/>
    <property type="match status" value="1"/>
</dbReference>
<evidence type="ECO:0000259" key="10">
    <source>
        <dbReference type="PROSITE" id="PS51914"/>
    </source>
</evidence>
<feature type="domain" description="MRH" evidence="10">
    <location>
        <begin position="26"/>
        <end position="174"/>
    </location>
</feature>
<accession>A0A0W4ZWR8</accession>
<name>A0A0W4ZWR8_PNEJ7</name>
<dbReference type="OrthoDB" id="4504960at2759"/>
<evidence type="ECO:0000256" key="6">
    <source>
        <dbReference type="ARBA" id="ARBA00023136"/>
    </source>
</evidence>
<dbReference type="EMBL" id="LFWA01000001">
    <property type="protein sequence ID" value="KTW32802.1"/>
    <property type="molecule type" value="Genomic_DNA"/>
</dbReference>
<keyword evidence="12" id="KW-1185">Reference proteome</keyword>
<dbReference type="PANTHER" id="PTHR15071:SF0">
    <property type="entry name" value="MANNOSE 6-PHOSPHATE RECEPTOR-LIKE PROTEIN 1"/>
    <property type="match status" value="1"/>
</dbReference>
<evidence type="ECO:0000256" key="4">
    <source>
        <dbReference type="ARBA" id="ARBA00022729"/>
    </source>
</evidence>
<protein>
    <recommendedName>
        <fullName evidence="10">MRH domain-containing protein</fullName>
    </recommendedName>
</protein>
<feature type="transmembrane region" description="Helical" evidence="8">
    <location>
        <begin position="184"/>
        <end position="208"/>
    </location>
</feature>
<keyword evidence="4 9" id="KW-0732">Signal</keyword>
<dbReference type="Proteomes" id="UP000053447">
    <property type="component" value="Unassembled WGS sequence"/>
</dbReference>
<comment type="subcellular location">
    <subcellularLocation>
        <location evidence="1">Endomembrane system</location>
    </subcellularLocation>
</comment>
<dbReference type="InterPro" id="IPR000479">
    <property type="entry name" value="CIMR_rpt"/>
</dbReference>
<feature type="signal peptide" evidence="9">
    <location>
        <begin position="1"/>
        <end position="18"/>
    </location>
</feature>
<dbReference type="Pfam" id="PF00878">
    <property type="entry name" value="CIMR"/>
    <property type="match status" value="2"/>
</dbReference>
<feature type="transmembrane region" description="Helical" evidence="8">
    <location>
        <begin position="220"/>
        <end position="239"/>
    </location>
</feature>
<evidence type="ECO:0000256" key="2">
    <source>
        <dbReference type="ARBA" id="ARBA00022448"/>
    </source>
</evidence>
<evidence type="ECO:0000256" key="1">
    <source>
        <dbReference type="ARBA" id="ARBA00004308"/>
    </source>
</evidence>
<evidence type="ECO:0000256" key="7">
    <source>
        <dbReference type="ARBA" id="ARBA00023157"/>
    </source>
</evidence>